<keyword evidence="4" id="KW-1185">Reference proteome</keyword>
<evidence type="ECO:0000256" key="1">
    <source>
        <dbReference type="ARBA" id="ARBA00006226"/>
    </source>
</evidence>
<dbReference type="RefSeq" id="WP_209841969.1">
    <property type="nucleotide sequence ID" value="NZ_JAGGJP010000013.1"/>
</dbReference>
<dbReference type="InterPro" id="IPR035093">
    <property type="entry name" value="RelE/ParE_toxin_dom_sf"/>
</dbReference>
<evidence type="ECO:0000256" key="2">
    <source>
        <dbReference type="ARBA" id="ARBA00022649"/>
    </source>
</evidence>
<dbReference type="Pfam" id="PF05016">
    <property type="entry name" value="ParE_toxin"/>
    <property type="match status" value="1"/>
</dbReference>
<name>A0ABW0SES5_9RHOB</name>
<reference evidence="4" key="1">
    <citation type="journal article" date="2019" name="Int. J. Syst. Evol. Microbiol.">
        <title>The Global Catalogue of Microorganisms (GCM) 10K type strain sequencing project: providing services to taxonomists for standard genome sequencing and annotation.</title>
        <authorList>
            <consortium name="The Broad Institute Genomics Platform"/>
            <consortium name="The Broad Institute Genome Sequencing Center for Infectious Disease"/>
            <person name="Wu L."/>
            <person name="Ma J."/>
        </authorList>
    </citation>
    <scope>NUCLEOTIDE SEQUENCE [LARGE SCALE GENOMIC DNA]</scope>
    <source>
        <strain evidence="4">KACC 11588</strain>
    </source>
</reference>
<dbReference type="EMBL" id="JBHSNA010000014">
    <property type="protein sequence ID" value="MFC5567405.1"/>
    <property type="molecule type" value="Genomic_DNA"/>
</dbReference>
<evidence type="ECO:0000313" key="3">
    <source>
        <dbReference type="EMBL" id="MFC5567405.1"/>
    </source>
</evidence>
<dbReference type="InterPro" id="IPR051803">
    <property type="entry name" value="TA_system_RelE-like_toxin"/>
</dbReference>
<protein>
    <submittedName>
        <fullName evidence="3">Type II toxin-antitoxin system RelE/ParE family toxin</fullName>
    </submittedName>
</protein>
<dbReference type="InterPro" id="IPR007712">
    <property type="entry name" value="RelE/ParE_toxin"/>
</dbReference>
<evidence type="ECO:0000313" key="4">
    <source>
        <dbReference type="Proteomes" id="UP001596056"/>
    </source>
</evidence>
<dbReference type="Gene3D" id="3.30.2310.20">
    <property type="entry name" value="RelE-like"/>
    <property type="match status" value="1"/>
</dbReference>
<keyword evidence="2" id="KW-1277">Toxin-antitoxin system</keyword>
<proteinExistence type="inferred from homology"/>
<organism evidence="3 4">
    <name type="scientific">Rubellimicrobium aerolatum</name>
    <dbReference type="NCBI Taxonomy" id="490979"/>
    <lineage>
        <taxon>Bacteria</taxon>
        <taxon>Pseudomonadati</taxon>
        <taxon>Pseudomonadota</taxon>
        <taxon>Alphaproteobacteria</taxon>
        <taxon>Rhodobacterales</taxon>
        <taxon>Roseobacteraceae</taxon>
        <taxon>Rubellimicrobium</taxon>
    </lineage>
</organism>
<gene>
    <name evidence="3" type="ORF">ACFPOC_13410</name>
</gene>
<dbReference type="PANTHER" id="PTHR33755">
    <property type="entry name" value="TOXIN PARE1-RELATED"/>
    <property type="match status" value="1"/>
</dbReference>
<comment type="similarity">
    <text evidence="1">Belongs to the RelE toxin family.</text>
</comment>
<dbReference type="Proteomes" id="UP001596056">
    <property type="component" value="Unassembled WGS sequence"/>
</dbReference>
<comment type="caution">
    <text evidence="3">The sequence shown here is derived from an EMBL/GenBank/DDBJ whole genome shotgun (WGS) entry which is preliminary data.</text>
</comment>
<sequence>MRVRLARPAFEDLAALLDYLAERSPQAAEDLASRVDRLLAQLAEQPEMGVRTDDPGVRRLVLRPYPYLAFYEAGEAEVVILAIRHAARDPRTMPGAAPEGEAG</sequence>
<accession>A0ABW0SES5</accession>